<evidence type="ECO:0000256" key="1">
    <source>
        <dbReference type="SAM" id="MobiDB-lite"/>
    </source>
</evidence>
<accession>A0A328VRF2</accession>
<dbReference type="Proteomes" id="UP000248706">
    <property type="component" value="Unassembled WGS sequence"/>
</dbReference>
<dbReference type="EMBL" id="MCIF01000002">
    <property type="protein sequence ID" value="RAQ98320.1"/>
    <property type="molecule type" value="Genomic_DNA"/>
</dbReference>
<evidence type="ECO:0008006" key="4">
    <source>
        <dbReference type="Google" id="ProtNLM"/>
    </source>
</evidence>
<sequence>MESRGSSSHGETGPQPEVASGATARPEMDERLLPLAQWSVSALARACAEETSRFLKQDRADERYCLELFRRALLLRDEEAWACLYQQYAPLVLSWVHQHPAASPVLEHDGGQSVVNLVFAKFAQALTPGRVQQFDSLAALLKYLKMCVHSVVTDERRVQQLQQLEQTLEALEHEPAVADPAEEVVAQLSAQDLWQAILEELHSEEERMLIYLAYVQGLKPSEICLRFQHLFPSVNDVYRLKRNMLDRLRRNRRLQALMKGC</sequence>
<organism evidence="2 3">
    <name type="scientific">Thermogemmatispora tikiterensis</name>
    <dbReference type="NCBI Taxonomy" id="1825093"/>
    <lineage>
        <taxon>Bacteria</taxon>
        <taxon>Bacillati</taxon>
        <taxon>Chloroflexota</taxon>
        <taxon>Ktedonobacteria</taxon>
        <taxon>Thermogemmatisporales</taxon>
        <taxon>Thermogemmatisporaceae</taxon>
        <taxon>Thermogemmatispora</taxon>
    </lineage>
</organism>
<reference evidence="2 3" key="1">
    <citation type="submission" date="2016-08" db="EMBL/GenBank/DDBJ databases">
        <title>Analysis of Carbohydrate Active Enzymes in Thermogemmatispora T81 Reveals Carbohydrate Degradation Ability.</title>
        <authorList>
            <person name="Tomazini A."/>
            <person name="Lal S."/>
            <person name="Stott M."/>
            <person name="Henrissat B."/>
            <person name="Polikarpov I."/>
            <person name="Sparling R."/>
            <person name="Levin D.B."/>
        </authorList>
    </citation>
    <scope>NUCLEOTIDE SEQUENCE [LARGE SCALE GENOMIC DNA]</scope>
    <source>
        <strain evidence="2 3">T81</strain>
    </source>
</reference>
<dbReference type="AlphaFoldDB" id="A0A328VRF2"/>
<proteinExistence type="predicted"/>
<gene>
    <name evidence="2" type="ORF">A4R35_22460</name>
</gene>
<feature type="compositionally biased region" description="Polar residues" evidence="1">
    <location>
        <begin position="1"/>
        <end position="10"/>
    </location>
</feature>
<comment type="caution">
    <text evidence="2">The sequence shown here is derived from an EMBL/GenBank/DDBJ whole genome shotgun (WGS) entry which is preliminary data.</text>
</comment>
<dbReference type="OrthoDB" id="149053at2"/>
<dbReference type="Gene3D" id="1.10.1740.10">
    <property type="match status" value="1"/>
</dbReference>
<name>A0A328VRF2_9CHLR</name>
<protein>
    <recommendedName>
        <fullName evidence="4">Sigma-70 family RNA polymerase sigma factor</fullName>
    </recommendedName>
</protein>
<dbReference type="RefSeq" id="WP_112433506.1">
    <property type="nucleotide sequence ID" value="NZ_MCIF01000002.1"/>
</dbReference>
<evidence type="ECO:0000313" key="3">
    <source>
        <dbReference type="Proteomes" id="UP000248706"/>
    </source>
</evidence>
<feature type="region of interest" description="Disordered" evidence="1">
    <location>
        <begin position="1"/>
        <end position="24"/>
    </location>
</feature>
<evidence type="ECO:0000313" key="2">
    <source>
        <dbReference type="EMBL" id="RAQ98320.1"/>
    </source>
</evidence>
<keyword evidence="3" id="KW-1185">Reference proteome</keyword>